<reference evidence="1 2" key="1">
    <citation type="submission" date="2013-01" db="EMBL/GenBank/DDBJ databases">
        <authorList>
            <person name="Fiebig A."/>
            <person name="Goeker M."/>
            <person name="Klenk H.-P.P."/>
        </authorList>
    </citation>
    <scope>NUCLEOTIDE SEQUENCE [LARGE SCALE GENOMIC DNA]</scope>
    <source>
        <strain evidence="1 2">DSM 24838</strain>
    </source>
</reference>
<sequence length="29" mass="3326">MPGHALPDLRWVARTVEGLVRIEERESAH</sequence>
<dbReference type="EMBL" id="AONG01000008">
    <property type="protein sequence ID" value="KIQ70073.1"/>
    <property type="molecule type" value="Genomic_DNA"/>
</dbReference>
<dbReference type="Proteomes" id="UP000035100">
    <property type="component" value="Unassembled WGS sequence"/>
</dbReference>
<dbReference type="AlphaFoldDB" id="A0A0D0QGC2"/>
<protein>
    <submittedName>
        <fullName evidence="1">Uncharacterized protein</fullName>
    </submittedName>
</protein>
<accession>A0A0D0QGC2</accession>
<keyword evidence="2" id="KW-1185">Reference proteome</keyword>
<proteinExistence type="predicted"/>
<evidence type="ECO:0000313" key="1">
    <source>
        <dbReference type="EMBL" id="KIQ70073.1"/>
    </source>
</evidence>
<organism evidence="1 2">
    <name type="scientific">Wenxinia marina DSM 24838</name>
    <dbReference type="NCBI Taxonomy" id="1123501"/>
    <lineage>
        <taxon>Bacteria</taxon>
        <taxon>Pseudomonadati</taxon>
        <taxon>Pseudomonadota</taxon>
        <taxon>Alphaproteobacteria</taxon>
        <taxon>Rhodobacterales</taxon>
        <taxon>Roseobacteraceae</taxon>
        <taxon>Wenxinia</taxon>
    </lineage>
</organism>
<gene>
    <name evidence="1" type="ORF">Wenmar_01643</name>
</gene>
<name>A0A0D0QGC2_9RHOB</name>
<comment type="caution">
    <text evidence="1">The sequence shown here is derived from an EMBL/GenBank/DDBJ whole genome shotgun (WGS) entry which is preliminary data.</text>
</comment>
<evidence type="ECO:0000313" key="2">
    <source>
        <dbReference type="Proteomes" id="UP000035100"/>
    </source>
</evidence>